<evidence type="ECO:0000256" key="4">
    <source>
        <dbReference type="ARBA" id="ARBA00022989"/>
    </source>
</evidence>
<evidence type="ECO:0000313" key="9">
    <source>
        <dbReference type="Proteomes" id="UP000593567"/>
    </source>
</evidence>
<dbReference type="Gene3D" id="1.20.1730.10">
    <property type="entry name" value="Sodium/glucose cotransporter"/>
    <property type="match status" value="1"/>
</dbReference>
<dbReference type="OrthoDB" id="6153071at2759"/>
<comment type="caution">
    <text evidence="8">The sequence shown here is derived from an EMBL/GenBank/DDBJ whole genome shotgun (WGS) entry which is preliminary data.</text>
</comment>
<dbReference type="InterPro" id="IPR038377">
    <property type="entry name" value="Na/Glc_symporter_sf"/>
</dbReference>
<keyword evidence="4 7" id="KW-1133">Transmembrane helix</keyword>
<evidence type="ECO:0000256" key="5">
    <source>
        <dbReference type="ARBA" id="ARBA00023136"/>
    </source>
</evidence>
<protein>
    <submittedName>
        <fullName evidence="8">Uncharacterized protein</fullName>
    </submittedName>
</protein>
<feature type="transmembrane region" description="Helical" evidence="7">
    <location>
        <begin position="39"/>
        <end position="60"/>
    </location>
</feature>
<dbReference type="AlphaFoldDB" id="A0A7J7J683"/>
<evidence type="ECO:0000313" key="8">
    <source>
        <dbReference type="EMBL" id="KAF6021417.1"/>
    </source>
</evidence>
<comment type="subcellular location">
    <subcellularLocation>
        <location evidence="1">Membrane</location>
        <topology evidence="1">Multi-pass membrane protein</topology>
    </subcellularLocation>
</comment>
<dbReference type="EMBL" id="VXIV02003044">
    <property type="protein sequence ID" value="KAF6021417.1"/>
    <property type="molecule type" value="Genomic_DNA"/>
</dbReference>
<dbReference type="InterPro" id="IPR001734">
    <property type="entry name" value="Na/solute_symporter"/>
</dbReference>
<reference evidence="8" key="1">
    <citation type="submission" date="2020-06" db="EMBL/GenBank/DDBJ databases">
        <title>Draft genome of Bugula neritina, a colonial animal packing powerful symbionts and potential medicines.</title>
        <authorList>
            <person name="Rayko M."/>
        </authorList>
    </citation>
    <scope>NUCLEOTIDE SEQUENCE [LARGE SCALE GENOMIC DNA]</scope>
    <source>
        <strain evidence="8">Kwan_BN1</strain>
    </source>
</reference>
<dbReference type="PANTHER" id="PTHR11819:SF195">
    <property type="entry name" value="SODIUM_GLUCOSE COTRANSPORTER 4"/>
    <property type="match status" value="1"/>
</dbReference>
<accession>A0A7J7J683</accession>
<dbReference type="PROSITE" id="PS50283">
    <property type="entry name" value="NA_SOLUT_SYMP_3"/>
    <property type="match status" value="1"/>
</dbReference>
<dbReference type="Proteomes" id="UP000593567">
    <property type="component" value="Unassembled WGS sequence"/>
</dbReference>
<keyword evidence="5 7" id="KW-0472">Membrane</keyword>
<sequence length="155" mass="16763">MGIGGAASVNGIAVVCYEFTIEIYGGALIIQYTLGWDRYLAVLLLLAFTALYTIVGGLASVIYTDALQTAVILIGGTILSVLSLIKVGGYEKMMQEYLATAPSPEFLLTNDTCGEAPHNFDHIFRDASDPNYPWPGVLFGATILSYWYFCTDQVG</sequence>
<name>A0A7J7J683_BUGNE</name>
<evidence type="ECO:0000256" key="7">
    <source>
        <dbReference type="SAM" id="Phobius"/>
    </source>
</evidence>
<gene>
    <name evidence="8" type="ORF">EB796_020275</name>
</gene>
<evidence type="ECO:0000256" key="2">
    <source>
        <dbReference type="ARBA" id="ARBA00006434"/>
    </source>
</evidence>
<keyword evidence="3 7" id="KW-0812">Transmembrane</keyword>
<evidence type="ECO:0000256" key="1">
    <source>
        <dbReference type="ARBA" id="ARBA00004141"/>
    </source>
</evidence>
<feature type="transmembrane region" description="Helical" evidence="7">
    <location>
        <begin position="66"/>
        <end position="85"/>
    </location>
</feature>
<evidence type="ECO:0000256" key="6">
    <source>
        <dbReference type="RuleBase" id="RU362091"/>
    </source>
</evidence>
<dbReference type="Pfam" id="PF00474">
    <property type="entry name" value="SSF"/>
    <property type="match status" value="1"/>
</dbReference>
<dbReference type="GO" id="GO:0005886">
    <property type="term" value="C:plasma membrane"/>
    <property type="evidence" value="ECO:0007669"/>
    <property type="project" value="TreeGrafter"/>
</dbReference>
<dbReference type="GO" id="GO:0005412">
    <property type="term" value="F:D-glucose:sodium symporter activity"/>
    <property type="evidence" value="ECO:0007669"/>
    <property type="project" value="TreeGrafter"/>
</dbReference>
<evidence type="ECO:0000256" key="3">
    <source>
        <dbReference type="ARBA" id="ARBA00022692"/>
    </source>
</evidence>
<organism evidence="8 9">
    <name type="scientific">Bugula neritina</name>
    <name type="common">Brown bryozoan</name>
    <name type="synonym">Sertularia neritina</name>
    <dbReference type="NCBI Taxonomy" id="10212"/>
    <lineage>
        <taxon>Eukaryota</taxon>
        <taxon>Metazoa</taxon>
        <taxon>Spiralia</taxon>
        <taxon>Lophotrochozoa</taxon>
        <taxon>Bryozoa</taxon>
        <taxon>Gymnolaemata</taxon>
        <taxon>Cheilostomatida</taxon>
        <taxon>Flustrina</taxon>
        <taxon>Buguloidea</taxon>
        <taxon>Bugulidae</taxon>
        <taxon>Bugula</taxon>
    </lineage>
</organism>
<dbReference type="PANTHER" id="PTHR11819">
    <property type="entry name" value="SOLUTE CARRIER FAMILY 5"/>
    <property type="match status" value="1"/>
</dbReference>
<proteinExistence type="inferred from homology"/>
<comment type="similarity">
    <text evidence="2 6">Belongs to the sodium:solute symporter (SSF) (TC 2.A.21) family.</text>
</comment>
<keyword evidence="9" id="KW-1185">Reference proteome</keyword>